<reference evidence="1" key="2">
    <citation type="journal article" date="2015" name="Fish Shellfish Immunol.">
        <title>Early steps in the European eel (Anguilla anguilla)-Vibrio vulnificus interaction in the gills: Role of the RtxA13 toxin.</title>
        <authorList>
            <person name="Callol A."/>
            <person name="Pajuelo D."/>
            <person name="Ebbesson L."/>
            <person name="Teles M."/>
            <person name="MacKenzie S."/>
            <person name="Amaro C."/>
        </authorList>
    </citation>
    <scope>NUCLEOTIDE SEQUENCE</scope>
</reference>
<name>A0A0E9TDX8_ANGAN</name>
<sequence>MMKAKVSMRPMCIPGDSTLVSATVEPFLPTPPFMMTWK</sequence>
<protein>
    <submittedName>
        <fullName evidence="1">Uncharacterized protein</fullName>
    </submittedName>
</protein>
<dbReference type="AlphaFoldDB" id="A0A0E9TDX8"/>
<proteinExistence type="predicted"/>
<organism evidence="1">
    <name type="scientific">Anguilla anguilla</name>
    <name type="common">European freshwater eel</name>
    <name type="synonym">Muraena anguilla</name>
    <dbReference type="NCBI Taxonomy" id="7936"/>
    <lineage>
        <taxon>Eukaryota</taxon>
        <taxon>Metazoa</taxon>
        <taxon>Chordata</taxon>
        <taxon>Craniata</taxon>
        <taxon>Vertebrata</taxon>
        <taxon>Euteleostomi</taxon>
        <taxon>Actinopterygii</taxon>
        <taxon>Neopterygii</taxon>
        <taxon>Teleostei</taxon>
        <taxon>Anguilliformes</taxon>
        <taxon>Anguillidae</taxon>
        <taxon>Anguilla</taxon>
    </lineage>
</organism>
<reference evidence="1" key="1">
    <citation type="submission" date="2014-11" db="EMBL/GenBank/DDBJ databases">
        <authorList>
            <person name="Amaro Gonzalez C."/>
        </authorList>
    </citation>
    <scope>NUCLEOTIDE SEQUENCE</scope>
</reference>
<accession>A0A0E9TDX8</accession>
<evidence type="ECO:0000313" key="1">
    <source>
        <dbReference type="EMBL" id="JAH51652.1"/>
    </source>
</evidence>
<dbReference type="EMBL" id="GBXM01056925">
    <property type="protein sequence ID" value="JAH51652.1"/>
    <property type="molecule type" value="Transcribed_RNA"/>
</dbReference>